<proteinExistence type="predicted"/>
<feature type="transmembrane region" description="Helical" evidence="1">
    <location>
        <begin position="61"/>
        <end position="85"/>
    </location>
</feature>
<reference evidence="2 3" key="1">
    <citation type="submission" date="2018-08" db="EMBL/GenBank/DDBJ databases">
        <authorList>
            <person name="Khan S.A."/>
        </authorList>
    </citation>
    <scope>NUCLEOTIDE SEQUENCE [LARGE SCALE GENOMIC DNA]</scope>
    <source>
        <strain evidence="2 3">GTF-13</strain>
    </source>
</reference>
<accession>A0A3P3VPX2</accession>
<feature type="transmembrane region" description="Helical" evidence="1">
    <location>
        <begin position="7"/>
        <end position="24"/>
    </location>
</feature>
<dbReference type="AlphaFoldDB" id="A0A3P3VPX2"/>
<dbReference type="Proteomes" id="UP000280792">
    <property type="component" value="Unassembled WGS sequence"/>
</dbReference>
<evidence type="ECO:0000313" key="2">
    <source>
        <dbReference type="EMBL" id="RRJ83639.1"/>
    </source>
</evidence>
<protein>
    <submittedName>
        <fullName evidence="2">Uncharacterized protein</fullName>
    </submittedName>
</protein>
<keyword evidence="1" id="KW-1133">Transmembrane helix</keyword>
<evidence type="ECO:0000313" key="3">
    <source>
        <dbReference type="Proteomes" id="UP000280792"/>
    </source>
</evidence>
<keyword evidence="1" id="KW-0472">Membrane</keyword>
<keyword evidence="1" id="KW-0812">Transmembrane</keyword>
<comment type="caution">
    <text evidence="2">The sequence shown here is derived from an EMBL/GenBank/DDBJ whole genome shotgun (WGS) entry which is preliminary data.</text>
</comment>
<keyword evidence="3" id="KW-1185">Reference proteome</keyword>
<name>A0A3P3VPX2_9GAMM</name>
<sequence>MNYNNQLTYVLLTSPSFLVMSYLLMGSGYVIWGIGGLIVYFSSWIFYRVTVIRAVNEGKSAGLWALIYMGVQISMISMLVVGIYLSATKPV</sequence>
<feature type="transmembrane region" description="Helical" evidence="1">
    <location>
        <begin position="30"/>
        <end position="49"/>
    </location>
</feature>
<dbReference type="EMBL" id="QWEZ01000001">
    <property type="protein sequence ID" value="RRJ83639.1"/>
    <property type="molecule type" value="Genomic_DNA"/>
</dbReference>
<evidence type="ECO:0000256" key="1">
    <source>
        <dbReference type="SAM" id="Phobius"/>
    </source>
</evidence>
<gene>
    <name evidence="2" type="ORF">D0544_00495</name>
</gene>
<reference evidence="2 3" key="2">
    <citation type="submission" date="2018-12" db="EMBL/GenBank/DDBJ databases">
        <title>Simiduia agarivorans gen. nov., sp. nov., a marine, agarolytic bacterium isolated from shallow coastal water from Keelung, Taiwan.</title>
        <authorList>
            <person name="Shieh W.Y."/>
        </authorList>
    </citation>
    <scope>NUCLEOTIDE SEQUENCE [LARGE SCALE GENOMIC DNA]</scope>
    <source>
        <strain evidence="2 3">GTF-13</strain>
    </source>
</reference>
<dbReference type="RefSeq" id="WP_125013794.1">
    <property type="nucleotide sequence ID" value="NZ_QWEZ01000001.1"/>
</dbReference>
<organism evidence="2 3">
    <name type="scientific">Aestuariirhabdus litorea</name>
    <dbReference type="NCBI Taxonomy" id="2528527"/>
    <lineage>
        <taxon>Bacteria</taxon>
        <taxon>Pseudomonadati</taxon>
        <taxon>Pseudomonadota</taxon>
        <taxon>Gammaproteobacteria</taxon>
        <taxon>Oceanospirillales</taxon>
        <taxon>Aestuariirhabdaceae</taxon>
        <taxon>Aestuariirhabdus</taxon>
    </lineage>
</organism>